<proteinExistence type="predicted"/>
<sequence length="111" mass="12414">MPLMDIFDRPAAARRLMICTGPCCNSTGEAQAFLDELRAKLIDARLDEEMIGEASCVRRSCLGKCTGEPLAYVHPDGVWYRQLSSDNLLLILRSHVLNQRPVPELILEEDA</sequence>
<reference evidence="1 2" key="1">
    <citation type="submission" date="2023-10" db="EMBL/GenBank/DDBJ databases">
        <title>Novel methanotroph of the genus Methylocapsa from a subarctic wetland.</title>
        <authorList>
            <person name="Belova S.E."/>
            <person name="Oshkin I.Y."/>
            <person name="Miroshnikov K."/>
            <person name="Dedysh S.N."/>
        </authorList>
    </citation>
    <scope>NUCLEOTIDE SEQUENCE [LARGE SCALE GENOMIC DNA]</scope>
    <source>
        <strain evidence="1 2">RX1</strain>
    </source>
</reference>
<protein>
    <submittedName>
        <fullName evidence="1">(2Fe-2S) ferredoxin domain-containing protein</fullName>
    </submittedName>
</protein>
<dbReference type="RefSeq" id="WP_407338840.1">
    <property type="nucleotide sequence ID" value="NZ_CP136862.1"/>
</dbReference>
<organism evidence="1 2">
    <name type="scientific">Methylocapsa polymorpha</name>
    <dbReference type="NCBI Taxonomy" id="3080828"/>
    <lineage>
        <taxon>Bacteria</taxon>
        <taxon>Pseudomonadati</taxon>
        <taxon>Pseudomonadota</taxon>
        <taxon>Alphaproteobacteria</taxon>
        <taxon>Hyphomicrobiales</taxon>
        <taxon>Beijerinckiaceae</taxon>
        <taxon>Methylocapsa</taxon>
    </lineage>
</organism>
<dbReference type="SUPFAM" id="SSF52833">
    <property type="entry name" value="Thioredoxin-like"/>
    <property type="match status" value="1"/>
</dbReference>
<keyword evidence="2" id="KW-1185">Reference proteome</keyword>
<dbReference type="EMBL" id="CP136862">
    <property type="protein sequence ID" value="WOJ89401.1"/>
    <property type="molecule type" value="Genomic_DNA"/>
</dbReference>
<dbReference type="Proteomes" id="UP001626536">
    <property type="component" value="Chromosome"/>
</dbReference>
<gene>
    <name evidence="1" type="ORF">RZS28_16635</name>
</gene>
<evidence type="ECO:0000313" key="2">
    <source>
        <dbReference type="Proteomes" id="UP001626536"/>
    </source>
</evidence>
<dbReference type="InterPro" id="IPR036249">
    <property type="entry name" value="Thioredoxin-like_sf"/>
</dbReference>
<evidence type="ECO:0000313" key="1">
    <source>
        <dbReference type="EMBL" id="WOJ89401.1"/>
    </source>
</evidence>
<accession>A0ABZ0HU42</accession>
<dbReference type="CDD" id="cd02980">
    <property type="entry name" value="TRX_Fd_family"/>
    <property type="match status" value="1"/>
</dbReference>
<dbReference type="Gene3D" id="3.40.30.10">
    <property type="entry name" value="Glutaredoxin"/>
    <property type="match status" value="1"/>
</dbReference>
<name>A0ABZ0HU42_9HYPH</name>